<dbReference type="EMBL" id="JAUEOZ010000001">
    <property type="protein sequence ID" value="MDN2481274.1"/>
    <property type="molecule type" value="Genomic_DNA"/>
</dbReference>
<dbReference type="PANTHER" id="PTHR37946:SF1">
    <property type="entry name" value="SLL1969 PROTEIN"/>
    <property type="match status" value="1"/>
</dbReference>
<protein>
    <submittedName>
        <fullName evidence="1">Alpha/beta fold hydrolase</fullName>
    </submittedName>
</protein>
<sequence>MTRCLATLSIFVALVGCSTPSPINTQYADQTVVIIHGLSKSERNMNTVKQGVMAAGFSACMVDYSSVWATFEDVLESVDQQVDQCAKETKHLHFVGHSLGGLLSRAYLDDPDNQATKQKLGRVVMIGTPNHGSPLADKHANRWYAGIVGEVPRSLTSDDQGFSQQLPTPDYSLGIIAGTSHYIVTNHLFNGPNDGLVSVESTQLANMTDFIELDVGHMAMPHDEQVIHQVIHFLLNGEFEH</sequence>
<proteinExistence type="predicted"/>
<dbReference type="Gene3D" id="3.40.50.1820">
    <property type="entry name" value="alpha/beta hydrolase"/>
    <property type="match status" value="1"/>
</dbReference>
<dbReference type="RefSeq" id="WP_289962464.1">
    <property type="nucleotide sequence ID" value="NZ_JAUEOZ010000001.1"/>
</dbReference>
<name>A0ABT7XZR9_9VIBR</name>
<dbReference type="GO" id="GO:0016787">
    <property type="term" value="F:hydrolase activity"/>
    <property type="evidence" value="ECO:0007669"/>
    <property type="project" value="UniProtKB-KW"/>
</dbReference>
<gene>
    <name evidence="1" type="ORF">QWJ08_07685</name>
</gene>
<comment type="caution">
    <text evidence="1">The sequence shown here is derived from an EMBL/GenBank/DDBJ whole genome shotgun (WGS) entry which is preliminary data.</text>
</comment>
<dbReference type="Pfam" id="PF02089">
    <property type="entry name" value="Palm_thioest"/>
    <property type="match status" value="1"/>
</dbReference>
<dbReference type="InterPro" id="IPR029058">
    <property type="entry name" value="AB_hydrolase_fold"/>
</dbReference>
<dbReference type="Proteomes" id="UP001169719">
    <property type="component" value="Unassembled WGS sequence"/>
</dbReference>
<dbReference type="PROSITE" id="PS51257">
    <property type="entry name" value="PROKAR_LIPOPROTEIN"/>
    <property type="match status" value="1"/>
</dbReference>
<reference evidence="1" key="1">
    <citation type="submission" date="2024-05" db="EMBL/GenBank/DDBJ databases">
        <title>Genome Sequences of Four Agar- Degrading Marine Bacteria.</title>
        <authorList>
            <person name="Phillips E.K."/>
            <person name="Shaffer J.C."/>
            <person name="Henson M.W."/>
            <person name="Temperton B."/>
            <person name="Thrash C.J."/>
            <person name="Martin M.O."/>
        </authorList>
    </citation>
    <scope>NUCLEOTIDE SEQUENCE</scope>
    <source>
        <strain evidence="1">EKP203</strain>
    </source>
</reference>
<keyword evidence="1" id="KW-0378">Hydrolase</keyword>
<keyword evidence="2" id="KW-1185">Reference proteome</keyword>
<dbReference type="PANTHER" id="PTHR37946">
    <property type="entry name" value="SLL1969 PROTEIN"/>
    <property type="match status" value="1"/>
</dbReference>
<evidence type="ECO:0000313" key="2">
    <source>
        <dbReference type="Proteomes" id="UP001169719"/>
    </source>
</evidence>
<dbReference type="SUPFAM" id="SSF53474">
    <property type="entry name" value="alpha/beta-Hydrolases"/>
    <property type="match status" value="1"/>
</dbReference>
<evidence type="ECO:0000313" key="1">
    <source>
        <dbReference type="EMBL" id="MDN2481274.1"/>
    </source>
</evidence>
<organism evidence="1 2">
    <name type="scientific">Vibrio agarivorans</name>
    <dbReference type="NCBI Taxonomy" id="153622"/>
    <lineage>
        <taxon>Bacteria</taxon>
        <taxon>Pseudomonadati</taxon>
        <taxon>Pseudomonadota</taxon>
        <taxon>Gammaproteobacteria</taxon>
        <taxon>Vibrionales</taxon>
        <taxon>Vibrionaceae</taxon>
        <taxon>Vibrio</taxon>
    </lineage>
</organism>
<accession>A0ABT7XZR9</accession>